<reference evidence="1" key="1">
    <citation type="submission" date="2020-05" db="EMBL/GenBank/DDBJ databases">
        <authorList>
            <person name="Chiriac C."/>
            <person name="Salcher M."/>
            <person name="Ghai R."/>
            <person name="Kavagutti S V."/>
        </authorList>
    </citation>
    <scope>NUCLEOTIDE SEQUENCE</scope>
</reference>
<gene>
    <name evidence="1" type="ORF">UFOPK3914_02260</name>
</gene>
<evidence type="ECO:0000313" key="1">
    <source>
        <dbReference type="EMBL" id="CAB5002945.1"/>
    </source>
</evidence>
<accession>A0A6J7PEL4</accession>
<dbReference type="AlphaFoldDB" id="A0A6J7PEL4"/>
<dbReference type="EMBL" id="CAFBOG010000347">
    <property type="protein sequence ID" value="CAB5002945.1"/>
    <property type="molecule type" value="Genomic_DNA"/>
</dbReference>
<name>A0A6J7PEL4_9ZZZZ</name>
<sequence length="166" mass="18330">MLLDSVEVAESGDQVGQCRGSEQRHNECIRGCIDDDANRQRILNYAIDLIHQVRGVGDKGEGNGKPGTADGAARRRFGHRRHGPGALICAYLSPTWRPERELCWCNLRRIPGIRVGGESGISHSNIYKGEALNWQAMKIFTYGVRCDPSVSLSNSNGRNVKLQTVL</sequence>
<proteinExistence type="predicted"/>
<protein>
    <submittedName>
        <fullName evidence="1">Unannotated protein</fullName>
    </submittedName>
</protein>
<organism evidence="1">
    <name type="scientific">freshwater metagenome</name>
    <dbReference type="NCBI Taxonomy" id="449393"/>
    <lineage>
        <taxon>unclassified sequences</taxon>
        <taxon>metagenomes</taxon>
        <taxon>ecological metagenomes</taxon>
    </lineage>
</organism>